<dbReference type="InterPro" id="IPR011528">
    <property type="entry name" value="NERD"/>
</dbReference>
<feature type="domain" description="NERD" evidence="1">
    <location>
        <begin position="41"/>
        <end position="166"/>
    </location>
</feature>
<dbReference type="PANTHER" id="PTHR35287:SF1">
    <property type="entry name" value="SI:ZFOS-911D5.4"/>
    <property type="match status" value="1"/>
</dbReference>
<name>A0A6F9DHF7_9ASCI</name>
<evidence type="ECO:0000259" key="1">
    <source>
        <dbReference type="PROSITE" id="PS50965"/>
    </source>
</evidence>
<proteinExistence type="evidence at transcript level"/>
<organism evidence="2">
    <name type="scientific">Phallusia mammillata</name>
    <dbReference type="NCBI Taxonomy" id="59560"/>
    <lineage>
        <taxon>Eukaryota</taxon>
        <taxon>Metazoa</taxon>
        <taxon>Chordata</taxon>
        <taxon>Tunicata</taxon>
        <taxon>Ascidiacea</taxon>
        <taxon>Phlebobranchia</taxon>
        <taxon>Ascidiidae</taxon>
        <taxon>Phallusia</taxon>
    </lineage>
</organism>
<sequence length="342" mass="38756">MVYILAAAKGAYTMFGIASRLVQAQQATNPIKHEDNEQRKAGRMAEEQFEEILKKLGGVPGYNIFKALRVPDEFQTRRHEIDLVLLDEYGIYCFEVKNWGGSVCLCDDSQYWEQRKNNAEKNCSMQIQHFNPVAKIKKSCELLRNHLMRAGICLTANKFFPRVILTNATCDIEDGIRNDPHVITHEKLPLFAQNFTKTYLSICTDPVIPYFFRGQLSYSQMDQIRLALNQIGTWDVLQLNGGKQLVGDYKGCAELNCSRKDVEELLFHHQRNATSATLWAIVGYAPTVVVTMYKRGGSGWFSRETTGTATLPYNHDVLFRVAGESIDAKIPANDINKIMLSS</sequence>
<reference evidence="2" key="1">
    <citation type="submission" date="2020-04" db="EMBL/GenBank/DDBJ databases">
        <authorList>
            <person name="Neveu A P."/>
        </authorList>
    </citation>
    <scope>NUCLEOTIDE SEQUENCE</scope>
    <source>
        <tissue evidence="2">Whole embryo</tissue>
    </source>
</reference>
<dbReference type="PROSITE" id="PS50965">
    <property type="entry name" value="NERD"/>
    <property type="match status" value="1"/>
</dbReference>
<dbReference type="EMBL" id="LR786990">
    <property type="protein sequence ID" value="CAB3262852.1"/>
    <property type="molecule type" value="mRNA"/>
</dbReference>
<dbReference type="PANTHER" id="PTHR35287">
    <property type="entry name" value="SI:ZFOS-911D5.4"/>
    <property type="match status" value="1"/>
</dbReference>
<gene>
    <name evidence="2" type="primary">LOC100184194</name>
</gene>
<dbReference type="AlphaFoldDB" id="A0A6F9DHF7"/>
<protein>
    <submittedName>
        <fullName evidence="2">Uncharacterized protein LOC100184194</fullName>
    </submittedName>
</protein>
<dbReference type="Pfam" id="PF08378">
    <property type="entry name" value="NERD"/>
    <property type="match status" value="1"/>
</dbReference>
<accession>A0A6F9DHF7</accession>
<evidence type="ECO:0000313" key="2">
    <source>
        <dbReference type="EMBL" id="CAB3262852.1"/>
    </source>
</evidence>